<feature type="region of interest" description="Disordered" evidence="1">
    <location>
        <begin position="598"/>
        <end position="650"/>
    </location>
</feature>
<proteinExistence type="predicted"/>
<gene>
    <name evidence="2" type="ORF">PG991_005380</name>
</gene>
<feature type="compositionally biased region" description="Polar residues" evidence="1">
    <location>
        <begin position="284"/>
        <end position="306"/>
    </location>
</feature>
<comment type="caution">
    <text evidence="2">The sequence shown here is derived from an EMBL/GenBank/DDBJ whole genome shotgun (WGS) entry which is preliminary data.</text>
</comment>
<feature type="compositionally biased region" description="Polar residues" evidence="1">
    <location>
        <begin position="255"/>
        <end position="264"/>
    </location>
</feature>
<sequence>MRGENLVSLRTFVQWCHCSQGPMTVAVNDICPSHGCGHYRCAYCHISKPRKAKHNGQVTQTAGWPRPNAAETPQIGSVKDSSLPKDSAKQSGFQNSALSALQQEPTKDPEELPRSDLKLIGHSSVNNETEEDQHILPDAGGSKNSDVPFHDRREIFLEQSDSQQADQSMPQSSHALMPQKEPIPNLNLETGHHSCITDRTKRVSNHSPKDNPSSTKPRPVISLVSAWLESIQEHQDFSAIARACKGFGDQELEDTNGQQSQRNGAVSDCRDSAKKAHYARGKQKTSTLGGSQGESSSAKLKQATQSRGSSTKHSLFACSFFKRDKRLYSACSNTRISSIGHLAEHLRKFHCRGEACCHSCWITFEDMGVLEAHATDGTCQPTNGKAPDTLEMPRTKNRSPWDKWYDIFRQLFPGVDPPDSPYWQSYEPTAAELVAYIRTNLPAMQVENVETVLDSVHTLYASFLRAAAESLNTQQSTSAFSSGSNEEGRSTRNTASESHQTHVGRSWTIPSSSAPTNGRESSLSQPTPSSLGGGEELTSHTSHSRQLVEARQHVPSLLPACPQSSEESSSPLTVVGPAFHIEMAPEEHVLDDTSFATPMTEAGSETDSREATDSIRPGDALYQPGNGFDFAGPCPEELQPGRYDPENLGFEPYTLLEPGQQFDSAENVQLEDFELGEFLNIEGS</sequence>
<feature type="compositionally biased region" description="Polar residues" evidence="1">
    <location>
        <begin position="474"/>
        <end position="530"/>
    </location>
</feature>
<name>A0ABR1S905_9PEZI</name>
<keyword evidence="3" id="KW-1185">Reference proteome</keyword>
<feature type="region of interest" description="Disordered" evidence="1">
    <location>
        <begin position="124"/>
        <end position="148"/>
    </location>
</feature>
<feature type="compositionally biased region" description="Basic and acidic residues" evidence="1">
    <location>
        <begin position="190"/>
        <end position="201"/>
    </location>
</feature>
<accession>A0ABR1S905</accession>
<organism evidence="2 3">
    <name type="scientific">Apiospora marii</name>
    <dbReference type="NCBI Taxonomy" id="335849"/>
    <lineage>
        <taxon>Eukaryota</taxon>
        <taxon>Fungi</taxon>
        <taxon>Dikarya</taxon>
        <taxon>Ascomycota</taxon>
        <taxon>Pezizomycotina</taxon>
        <taxon>Sordariomycetes</taxon>
        <taxon>Xylariomycetidae</taxon>
        <taxon>Amphisphaeriales</taxon>
        <taxon>Apiosporaceae</taxon>
        <taxon>Apiospora</taxon>
    </lineage>
</organism>
<feature type="region of interest" description="Disordered" evidence="1">
    <location>
        <begin position="251"/>
        <end position="306"/>
    </location>
</feature>
<evidence type="ECO:0000313" key="2">
    <source>
        <dbReference type="EMBL" id="KAK8028324.1"/>
    </source>
</evidence>
<evidence type="ECO:0000313" key="3">
    <source>
        <dbReference type="Proteomes" id="UP001396898"/>
    </source>
</evidence>
<feature type="region of interest" description="Disordered" evidence="1">
    <location>
        <begin position="474"/>
        <end position="549"/>
    </location>
</feature>
<reference evidence="2 3" key="1">
    <citation type="submission" date="2023-01" db="EMBL/GenBank/DDBJ databases">
        <title>Analysis of 21 Apiospora genomes using comparative genomics revels a genus with tremendous synthesis potential of carbohydrate active enzymes and secondary metabolites.</title>
        <authorList>
            <person name="Sorensen T."/>
        </authorList>
    </citation>
    <scope>NUCLEOTIDE SEQUENCE [LARGE SCALE GENOMIC DNA]</scope>
    <source>
        <strain evidence="2 3">CBS 20057</strain>
    </source>
</reference>
<dbReference type="Proteomes" id="UP001396898">
    <property type="component" value="Unassembled WGS sequence"/>
</dbReference>
<feature type="region of interest" description="Disordered" evidence="1">
    <location>
        <begin position="160"/>
        <end position="218"/>
    </location>
</feature>
<evidence type="ECO:0000256" key="1">
    <source>
        <dbReference type="SAM" id="MobiDB-lite"/>
    </source>
</evidence>
<feature type="region of interest" description="Disordered" evidence="1">
    <location>
        <begin position="55"/>
        <end position="91"/>
    </location>
</feature>
<feature type="compositionally biased region" description="Polar residues" evidence="1">
    <location>
        <begin position="160"/>
        <end position="174"/>
    </location>
</feature>
<dbReference type="EMBL" id="JAQQWI010000007">
    <property type="protein sequence ID" value="KAK8028324.1"/>
    <property type="molecule type" value="Genomic_DNA"/>
</dbReference>
<protein>
    <submittedName>
        <fullName evidence="2">Chromatin remodeling complex subunit</fullName>
    </submittedName>
</protein>